<keyword evidence="3" id="KW-0240">DNA-directed RNA polymerase</keyword>
<evidence type="ECO:0000313" key="9">
    <source>
        <dbReference type="EMBL" id="KAJ8440487.1"/>
    </source>
</evidence>
<dbReference type="GO" id="GO:0003899">
    <property type="term" value="F:DNA-directed RNA polymerase activity"/>
    <property type="evidence" value="ECO:0007669"/>
    <property type="project" value="UniProtKB-EC"/>
</dbReference>
<dbReference type="PANTHER" id="PTHR19376">
    <property type="entry name" value="DNA-DIRECTED RNA POLYMERASE"/>
    <property type="match status" value="1"/>
</dbReference>
<dbReference type="EMBL" id="JAKOGI010000189">
    <property type="protein sequence ID" value="KAJ8440487.1"/>
    <property type="molecule type" value="Genomic_DNA"/>
</dbReference>
<dbReference type="Proteomes" id="UP001153076">
    <property type="component" value="Unassembled WGS sequence"/>
</dbReference>
<evidence type="ECO:0000256" key="2">
    <source>
        <dbReference type="ARBA" id="ARBA00012418"/>
    </source>
</evidence>
<sequence>MQDELDIRRVTSNDIRAVLNTYGVEAARAAIITEIFTVYNRHGVSVDTRHLTFIADYMTHNGGYRPISRIGGIADSISTFSKMSFETASMFLVEPASHARVDNSETPNIQGTDRISNFQYMLVVCEPSQSVPQLANNSHSHRAKQHIRDHALCLGPLGF</sequence>
<keyword evidence="6" id="KW-0862">Zinc</keyword>
<evidence type="ECO:0000256" key="6">
    <source>
        <dbReference type="ARBA" id="ARBA00022833"/>
    </source>
</evidence>
<evidence type="ECO:0000313" key="10">
    <source>
        <dbReference type="Proteomes" id="UP001153076"/>
    </source>
</evidence>
<dbReference type="PANTHER" id="PTHR19376:SF11">
    <property type="entry name" value="DNA-DIRECTED RNA POLYMERASE I SUBUNIT RPA1"/>
    <property type="match status" value="1"/>
</dbReference>
<keyword evidence="5" id="KW-0548">Nucleotidyltransferase</keyword>
<dbReference type="InterPro" id="IPR045867">
    <property type="entry name" value="DNA-dir_RpoC_beta_prime"/>
</dbReference>
<evidence type="ECO:0000256" key="4">
    <source>
        <dbReference type="ARBA" id="ARBA00022679"/>
    </source>
</evidence>
<dbReference type="AlphaFoldDB" id="A0A9Q1QFQ9"/>
<dbReference type="Pfam" id="PF04998">
    <property type="entry name" value="RNA_pol_Rpb1_5"/>
    <property type="match status" value="1"/>
</dbReference>
<dbReference type="InterPro" id="IPR007081">
    <property type="entry name" value="RNA_pol_Rpb1_5"/>
</dbReference>
<evidence type="ECO:0000256" key="7">
    <source>
        <dbReference type="ARBA" id="ARBA00023163"/>
    </source>
</evidence>
<keyword evidence="10" id="KW-1185">Reference proteome</keyword>
<dbReference type="EC" id="2.7.7.6" evidence="2"/>
<dbReference type="GO" id="GO:0003677">
    <property type="term" value="F:DNA binding"/>
    <property type="evidence" value="ECO:0007669"/>
    <property type="project" value="InterPro"/>
</dbReference>
<dbReference type="GO" id="GO:0005736">
    <property type="term" value="C:RNA polymerase I complex"/>
    <property type="evidence" value="ECO:0007669"/>
    <property type="project" value="TreeGrafter"/>
</dbReference>
<evidence type="ECO:0000256" key="5">
    <source>
        <dbReference type="ARBA" id="ARBA00022695"/>
    </source>
</evidence>
<evidence type="ECO:0000256" key="3">
    <source>
        <dbReference type="ARBA" id="ARBA00022478"/>
    </source>
</evidence>
<evidence type="ECO:0000256" key="1">
    <source>
        <dbReference type="ARBA" id="ARBA00006460"/>
    </source>
</evidence>
<gene>
    <name evidence="9" type="ORF">Cgig2_013646</name>
</gene>
<protein>
    <recommendedName>
        <fullName evidence="2">DNA-directed RNA polymerase</fullName>
        <ecNumber evidence="2">2.7.7.6</ecNumber>
    </recommendedName>
</protein>
<keyword evidence="4" id="KW-0808">Transferase</keyword>
<dbReference type="SUPFAM" id="SSF64484">
    <property type="entry name" value="beta and beta-prime subunits of DNA dependent RNA-polymerase"/>
    <property type="match status" value="1"/>
</dbReference>
<feature type="domain" description="RNA polymerase Rpb1" evidence="8">
    <location>
        <begin position="4"/>
        <end position="71"/>
    </location>
</feature>
<name>A0A9Q1QFQ9_9CARY</name>
<reference evidence="9" key="1">
    <citation type="submission" date="2022-04" db="EMBL/GenBank/DDBJ databases">
        <title>Carnegiea gigantea Genome sequencing and assembly v2.</title>
        <authorList>
            <person name="Copetti D."/>
            <person name="Sanderson M.J."/>
            <person name="Burquez A."/>
            <person name="Wojciechowski M.F."/>
        </authorList>
    </citation>
    <scope>NUCLEOTIDE SEQUENCE</scope>
    <source>
        <strain evidence="9">SGP5-SGP5p</strain>
        <tissue evidence="9">Aerial part</tissue>
    </source>
</reference>
<proteinExistence type="inferred from homology"/>
<dbReference type="OrthoDB" id="270392at2759"/>
<dbReference type="GO" id="GO:0006351">
    <property type="term" value="P:DNA-templated transcription"/>
    <property type="evidence" value="ECO:0007669"/>
    <property type="project" value="InterPro"/>
</dbReference>
<evidence type="ECO:0000259" key="8">
    <source>
        <dbReference type="Pfam" id="PF04998"/>
    </source>
</evidence>
<keyword evidence="7" id="KW-0804">Transcription</keyword>
<comment type="similarity">
    <text evidence="1">Belongs to the RNA polymerase beta' chain family.</text>
</comment>
<accession>A0A9Q1QFQ9</accession>
<comment type="caution">
    <text evidence="9">The sequence shown here is derived from an EMBL/GenBank/DDBJ whole genome shotgun (WGS) entry which is preliminary data.</text>
</comment>
<organism evidence="9 10">
    <name type="scientific">Carnegiea gigantea</name>
    <dbReference type="NCBI Taxonomy" id="171969"/>
    <lineage>
        <taxon>Eukaryota</taxon>
        <taxon>Viridiplantae</taxon>
        <taxon>Streptophyta</taxon>
        <taxon>Embryophyta</taxon>
        <taxon>Tracheophyta</taxon>
        <taxon>Spermatophyta</taxon>
        <taxon>Magnoliopsida</taxon>
        <taxon>eudicotyledons</taxon>
        <taxon>Gunneridae</taxon>
        <taxon>Pentapetalae</taxon>
        <taxon>Caryophyllales</taxon>
        <taxon>Cactineae</taxon>
        <taxon>Cactaceae</taxon>
        <taxon>Cactoideae</taxon>
        <taxon>Echinocereeae</taxon>
        <taxon>Carnegiea</taxon>
    </lineage>
</organism>